<dbReference type="GO" id="GO:0005815">
    <property type="term" value="C:microtubule organizing center"/>
    <property type="evidence" value="ECO:0007669"/>
    <property type="project" value="TreeGrafter"/>
</dbReference>
<feature type="domain" description="TOG" evidence="3">
    <location>
        <begin position="413"/>
        <end position="621"/>
    </location>
</feature>
<keyword evidence="2" id="KW-1133">Transmembrane helix</keyword>
<evidence type="ECO:0000313" key="4">
    <source>
        <dbReference type="EMBL" id="SPQ95816.1"/>
    </source>
</evidence>
<feature type="region of interest" description="Disordered" evidence="1">
    <location>
        <begin position="1"/>
        <end position="20"/>
    </location>
</feature>
<evidence type="ECO:0000313" key="5">
    <source>
        <dbReference type="Proteomes" id="UP000290189"/>
    </source>
</evidence>
<dbReference type="InterPro" id="IPR034085">
    <property type="entry name" value="TOG"/>
</dbReference>
<protein>
    <recommendedName>
        <fullName evidence="3">TOG domain-containing protein</fullName>
    </recommendedName>
</protein>
<dbReference type="Pfam" id="PF12348">
    <property type="entry name" value="CLASP_N"/>
    <property type="match status" value="1"/>
</dbReference>
<keyword evidence="2" id="KW-0812">Transmembrane</keyword>
<keyword evidence="4" id="KW-0496">Mitochondrion</keyword>
<feature type="compositionally biased region" description="Polar residues" evidence="1">
    <location>
        <begin position="1192"/>
        <end position="1208"/>
    </location>
</feature>
<feature type="region of interest" description="Disordered" evidence="1">
    <location>
        <begin position="631"/>
        <end position="660"/>
    </location>
</feature>
<dbReference type="GO" id="GO:0072686">
    <property type="term" value="C:mitotic spindle"/>
    <property type="evidence" value="ECO:0007669"/>
    <property type="project" value="TreeGrafter"/>
</dbReference>
<dbReference type="GO" id="GO:0005876">
    <property type="term" value="C:spindle microtubule"/>
    <property type="evidence" value="ECO:0007669"/>
    <property type="project" value="TreeGrafter"/>
</dbReference>
<dbReference type="PANTHER" id="PTHR21567">
    <property type="entry name" value="CLASP"/>
    <property type="match status" value="1"/>
</dbReference>
<dbReference type="Proteomes" id="UP000290189">
    <property type="component" value="Unassembled WGS sequence"/>
</dbReference>
<feature type="region of interest" description="Disordered" evidence="1">
    <location>
        <begin position="101"/>
        <end position="127"/>
    </location>
</feature>
<evidence type="ECO:0000256" key="2">
    <source>
        <dbReference type="SAM" id="Phobius"/>
    </source>
</evidence>
<proteinExistence type="predicted"/>
<dbReference type="SUPFAM" id="SSF48371">
    <property type="entry name" value="ARM repeat"/>
    <property type="match status" value="1"/>
</dbReference>
<accession>A0A3P3Y6M1</accession>
<feature type="compositionally biased region" description="Basic and acidic residues" evidence="1">
    <location>
        <begin position="1150"/>
        <end position="1162"/>
    </location>
</feature>
<dbReference type="GO" id="GO:0008017">
    <property type="term" value="F:microtubule binding"/>
    <property type="evidence" value="ECO:0007669"/>
    <property type="project" value="TreeGrafter"/>
</dbReference>
<geneLocation type="mitochondrion" evidence="4"/>
<evidence type="ECO:0000256" key="1">
    <source>
        <dbReference type="SAM" id="MobiDB-lite"/>
    </source>
</evidence>
<gene>
    <name evidence="4" type="ORF">PLBR_LOCUS3031</name>
</gene>
<dbReference type="GO" id="GO:0005881">
    <property type="term" value="C:cytoplasmic microtubule"/>
    <property type="evidence" value="ECO:0007669"/>
    <property type="project" value="TreeGrafter"/>
</dbReference>
<dbReference type="Gene3D" id="1.25.10.10">
    <property type="entry name" value="Leucine-rich Repeat Variant"/>
    <property type="match status" value="1"/>
</dbReference>
<dbReference type="InterPro" id="IPR016024">
    <property type="entry name" value="ARM-type_fold"/>
</dbReference>
<name>A0A3P3Y6M1_PLABS</name>
<feature type="region of interest" description="Disordered" evidence="1">
    <location>
        <begin position="201"/>
        <end position="221"/>
    </location>
</feature>
<feature type="compositionally biased region" description="Polar residues" evidence="1">
    <location>
        <begin position="713"/>
        <end position="723"/>
    </location>
</feature>
<organism evidence="4 5">
    <name type="scientific">Plasmodiophora brassicae</name>
    <name type="common">Clubroot disease agent</name>
    <dbReference type="NCBI Taxonomy" id="37360"/>
    <lineage>
        <taxon>Eukaryota</taxon>
        <taxon>Sar</taxon>
        <taxon>Rhizaria</taxon>
        <taxon>Endomyxa</taxon>
        <taxon>Phytomyxea</taxon>
        <taxon>Plasmodiophorida</taxon>
        <taxon>Plasmodiophoridae</taxon>
        <taxon>Plasmodiophora</taxon>
    </lineage>
</organism>
<feature type="region of interest" description="Disordered" evidence="1">
    <location>
        <begin position="1149"/>
        <end position="1171"/>
    </location>
</feature>
<dbReference type="InterPro" id="IPR011989">
    <property type="entry name" value="ARM-like"/>
</dbReference>
<feature type="region of interest" description="Disordered" evidence="1">
    <location>
        <begin position="844"/>
        <end position="869"/>
    </location>
</feature>
<dbReference type="PANTHER" id="PTHR21567:SF9">
    <property type="entry name" value="CLIP-ASSOCIATING PROTEIN"/>
    <property type="match status" value="1"/>
</dbReference>
<feature type="region of interest" description="Disordered" evidence="1">
    <location>
        <begin position="292"/>
        <end position="325"/>
    </location>
</feature>
<feature type="region of interest" description="Disordered" evidence="1">
    <location>
        <begin position="689"/>
        <end position="725"/>
    </location>
</feature>
<feature type="region of interest" description="Disordered" evidence="1">
    <location>
        <begin position="969"/>
        <end position="999"/>
    </location>
</feature>
<dbReference type="InterPro" id="IPR024395">
    <property type="entry name" value="CLASP_N_dom"/>
</dbReference>
<dbReference type="SMART" id="SM01349">
    <property type="entry name" value="TOG"/>
    <property type="match status" value="1"/>
</dbReference>
<evidence type="ECO:0000259" key="3">
    <source>
        <dbReference type="SMART" id="SM01349"/>
    </source>
</evidence>
<feature type="transmembrane region" description="Helical" evidence="2">
    <location>
        <begin position="1218"/>
        <end position="1235"/>
    </location>
</feature>
<feature type="region of interest" description="Disordered" evidence="1">
    <location>
        <begin position="1192"/>
        <end position="1213"/>
    </location>
</feature>
<reference evidence="4 5" key="1">
    <citation type="submission" date="2018-03" db="EMBL/GenBank/DDBJ databases">
        <authorList>
            <person name="Fogelqvist J."/>
        </authorList>
    </citation>
    <scope>NUCLEOTIDE SEQUENCE [LARGE SCALE GENOMIC DNA]</scope>
</reference>
<sequence length="1313" mass="140107">MSVQNLDPNPMMDARDKSPSRTFLSRFASLSTGVLSVSADRNPLTEITEPVPLRSWSLRSRLSPDRSHDDDDEQRPFNARIFGRNFADSSDHVRSTFLSFSSLDDSTSDTDSPSSDGAAKGATSNEAEDSISFGVKAFSTPTMFGSHDSSTPPVDDSTVRQTDSLDVPQSEALANLEEDMPITGNETLRVPLAGPVETPIVSEGPSVPVSRGNENDDQAISSDLDSEIQTTSLPRHDGRDDLFTAEYRLSEAERGTTAMAAVSNPTFEGIPGSDTVQSAPTGSFDAAVHVDESGERGQQSLPNEPLPTGAAWQKTPPRNDDRASFHGTPKALEFVIPSGAEPSRESQDEQNGVEEGLPSGNAIDRLGSEPQLDRTPPRGHGGTPVEGTPKSLRFGSRRDETPSGSRRGRAIDQVNSEVPELTAVLATKHAPWQDRMDALKRIQKFTTWQIAPAALSEALEPLIDGLGVQLTDLRSQIVKQACETIADLAQALGFHFEVFADGLIGKLCDLLRIAKKVMSSSGDVCLQRIVTYAHVVRCRCVEYVTLALQKWDSLHLGLYQSSIAELFDKVLADSTKDVRSAGKRLFHQYARAWPADANRVFGLLALKIQKQIVLEYPEFAHWVVHPEPTGAEGEPCLSGSADNGSAQPNEGALHEEKRMSLSSWKSEMKRRAMQQASDDAVVSEQTSSAVFTSGRDMPGSVMAAEDAAPDSPTPGSMPTSRSLSPVDRRAVVITDSPAMSPIPADFLEHPLRRGITLSTTSVRQYDSRPEPESRPTACATPLIKHSSLRFTSRVAGTPINGRVADLEDSETDVSFSTSSVQLHNMSVGDIANTSVASSVPAASEDVLARGSPGDLVSNDSSSDTRTQTKYDNLKSQLRDLSESIRAMHAVASPASVVSRSEGKTSDGSSRLPTVIINDHLTSESPEQRDAITSCSNSMVEGPGADRIVLSPKDVIHAIVTSPVRLDLPQLPVDESNPIHPSEPQPAPVVEEEPEPSSGGSGSLIGVISFAFLVLFLALSLFSSGGRVAVVPDRVPPAADDLTTAAYPARVLHYQFPPNPSPLPVVPEGDAPAAVVAPSDSTSLPAEPPAETVDDAASRVQSVPFLQGDVEPELVPSKDILQDVVIDVVTPPELAASDVAVVVDIGAPLPDESHPVADGDNKGDSAAVAEDSVPVDESIEAVTVPVIGGSTVLRSTSEPTVESDTTTPGRPQGSRWSPFLVAAYTIVSGLACWLVYTLKSVRSGPADIDIDIGGMTVAPEFELDLDAVAPRAPSARAGNGEFGTFNLVREDGTVQTVFSPMRRSLRIQRRAQKF</sequence>
<dbReference type="GO" id="GO:0090307">
    <property type="term" value="P:mitotic spindle assembly"/>
    <property type="evidence" value="ECO:0007669"/>
    <property type="project" value="TreeGrafter"/>
</dbReference>
<feature type="region of interest" description="Disordered" evidence="1">
    <location>
        <begin position="339"/>
        <end position="413"/>
    </location>
</feature>
<feature type="compositionally biased region" description="Low complexity" evidence="1">
    <location>
        <begin position="101"/>
        <end position="116"/>
    </location>
</feature>
<dbReference type="EMBL" id="OVEO01000004">
    <property type="protein sequence ID" value="SPQ95816.1"/>
    <property type="molecule type" value="Genomic_DNA"/>
</dbReference>
<keyword evidence="2" id="KW-0472">Membrane</keyword>